<dbReference type="Gene3D" id="3.40.47.10">
    <property type="match status" value="1"/>
</dbReference>
<reference evidence="5 6" key="2">
    <citation type="submission" date="2019-05" db="EMBL/GenBank/DDBJ databases">
        <authorList>
            <person name="Suflita J.M."/>
            <person name="Marks C.R."/>
        </authorList>
    </citation>
    <scope>NUCLEOTIDE SEQUENCE [LARGE SCALE GENOMIC DNA]</scope>
    <source>
        <strain evidence="5 6">ALDC</strain>
    </source>
</reference>
<feature type="domain" description="Thiolase-like protein type 1 additional C-terminal" evidence="4">
    <location>
        <begin position="415"/>
        <end position="488"/>
    </location>
</feature>
<keyword evidence="3" id="KW-0012">Acyltransferase</keyword>
<dbReference type="GO" id="GO:0016746">
    <property type="term" value="F:acyltransferase activity"/>
    <property type="evidence" value="ECO:0007669"/>
    <property type="project" value="UniProtKB-KW"/>
</dbReference>
<accession>A0A4P8L5L7</accession>
<evidence type="ECO:0000256" key="3">
    <source>
        <dbReference type="ARBA" id="ARBA00023315"/>
    </source>
</evidence>
<dbReference type="OrthoDB" id="4470569at2"/>
<dbReference type="Pfam" id="PF18313">
    <property type="entry name" value="TLP1_add_C"/>
    <property type="match status" value="1"/>
</dbReference>
<evidence type="ECO:0000313" key="5">
    <source>
        <dbReference type="EMBL" id="QCQ23336.1"/>
    </source>
</evidence>
<dbReference type="PANTHER" id="PTHR18919:SF139">
    <property type="entry name" value="THIOLASE-LIKE PROTEIN TYPE 1 ADDITIONAL C-TERMINAL DOMAIN-CONTAINING PROTEIN"/>
    <property type="match status" value="1"/>
</dbReference>
<reference evidence="5 6" key="1">
    <citation type="submission" date="2019-05" db="EMBL/GenBank/DDBJ databases">
        <title>The Complete Genome Sequence of the n-alkane-degrading Desulfoglaeba alkanexedens ALDC reveals multiple alkylsuccinate synthase gene clusters.</title>
        <authorList>
            <person name="Callaghan A.V."/>
            <person name="Davidova I.A."/>
            <person name="Duncan K.E."/>
            <person name="Morris B."/>
            <person name="McInerney M.J."/>
        </authorList>
    </citation>
    <scope>NUCLEOTIDE SEQUENCE [LARGE SCALE GENOMIC DNA]</scope>
    <source>
        <strain evidence="5 6">ALDC</strain>
    </source>
</reference>
<dbReference type="Proteomes" id="UP000298602">
    <property type="component" value="Chromosome"/>
</dbReference>
<evidence type="ECO:0000256" key="2">
    <source>
        <dbReference type="ARBA" id="ARBA00022679"/>
    </source>
</evidence>
<organism evidence="5 6">
    <name type="scientific">Desulfoglaeba alkanexedens ALDC</name>
    <dbReference type="NCBI Taxonomy" id="980445"/>
    <lineage>
        <taxon>Bacteria</taxon>
        <taxon>Pseudomonadati</taxon>
        <taxon>Thermodesulfobacteriota</taxon>
        <taxon>Syntrophobacteria</taxon>
        <taxon>Syntrophobacterales</taxon>
        <taxon>Syntrophobacteraceae</taxon>
        <taxon>Desulfoglaeba</taxon>
    </lineage>
</organism>
<keyword evidence="2" id="KW-0808">Transferase</keyword>
<dbReference type="AlphaFoldDB" id="A0A4P8L5L7"/>
<evidence type="ECO:0000259" key="4">
    <source>
        <dbReference type="Pfam" id="PF18313"/>
    </source>
</evidence>
<dbReference type="Gene3D" id="2.40.50.840">
    <property type="match status" value="1"/>
</dbReference>
<proteinExistence type="inferred from homology"/>
<keyword evidence="6" id="KW-1185">Reference proteome</keyword>
<name>A0A4P8L5L7_9BACT</name>
<comment type="similarity">
    <text evidence="1">Belongs to the thiolase-like superfamily. Thiolase family.</text>
</comment>
<dbReference type="InterPro" id="IPR040771">
    <property type="entry name" value="TLP1_add_C"/>
</dbReference>
<evidence type="ECO:0000256" key="1">
    <source>
        <dbReference type="ARBA" id="ARBA00010982"/>
    </source>
</evidence>
<dbReference type="InterPro" id="IPR016039">
    <property type="entry name" value="Thiolase-like"/>
</dbReference>
<dbReference type="RefSeq" id="WP_137425615.1">
    <property type="nucleotide sequence ID" value="NZ_CP040098.1"/>
</dbReference>
<dbReference type="SUPFAM" id="SSF53901">
    <property type="entry name" value="Thiolase-like"/>
    <property type="match status" value="2"/>
</dbReference>
<evidence type="ECO:0000313" key="6">
    <source>
        <dbReference type="Proteomes" id="UP000298602"/>
    </source>
</evidence>
<dbReference type="KEGG" id="dax:FDQ92_14860"/>
<dbReference type="EMBL" id="CP040098">
    <property type="protein sequence ID" value="QCQ23336.1"/>
    <property type="molecule type" value="Genomic_DNA"/>
</dbReference>
<gene>
    <name evidence="5" type="ORF">FDQ92_14860</name>
</gene>
<dbReference type="PANTHER" id="PTHR18919">
    <property type="entry name" value="ACETYL-COA C-ACYLTRANSFERASE"/>
    <property type="match status" value="1"/>
</dbReference>
<sequence length="499" mass="55199">MLKSKMPVLVGVAQSVYRETTAQQLNPIDMMAEAARAAGRDASLDNLNRVDTLYIVNCISRDLEAPAQDLSDTLGIRPSETGYTAIGATAPQWFVNRAAERILSGQSQWVLICGAEAFYTREKIQPMANVLDDYYRGDASSRRKRFVGDIRMPLTDIEVRYGLGWPAAIYALFENALRAHWNKTLADHCHELSSFCADMSTIASNNPFSWTRKAMSAEEIAEVTSENRMVVYPYTKSMCSNMSVNQAAAVLMSDLETAEECGIPKDKIVFLRGYGDAEDVFHVTERPHLWASPSLADAVEGALGQASISLDEVEYLDFYSCFPCAPRIAREMLGIKPDDPRPLTVTGGMPYFGGPGNNYALHAISSMVELLRRNPGAYGLVQALSWFISKHSVGLYSASPGDTGLTPHDPKKKAKRYPRVNVVDRASGKGVLETYSISYDRSARASGVIVIGRDEDGNRFLAKMRPEDDAVERMTIEEPIGKTGEIKYEDSTALNWFYL</sequence>
<protein>
    <recommendedName>
        <fullName evidence="4">Thiolase-like protein type 1 additional C-terminal domain-containing protein</fullName>
    </recommendedName>
</protein>